<keyword evidence="2" id="KW-0812">Transmembrane</keyword>
<name>A0ABZ2WJX0_9HYPO</name>
<sequence length="676" mass="74196">MSSLPDSESLELVDRPVSHISFVSEARDGPDSPGTDSTGTSKHENPQDNFQSVNDTLLDPVAPLESTGQRRASFPTGSPVERHVLYSLITIIAIGTAAMISTCWLIAYIQSRSDKGYIKAMVVGGKLSSTRAKLIDAAFSMLVSPAVIAIANWHMFKLARLSAVNEHRARNSAVSMKVLVEVSGTDWGSLSPLKFWTFARSKAPRVICLGAIAVLSALSFSLLGNAVAYQQAGVDTPTQDTYSMLPQGTDQVALNKPPFQAEASYELQYLLVRLQSTTLESSEEGLLGVNVSGWSRSTLSPAVMQLFDAPVYRLQLSCAPSNIQNVSIDLPDDHNPHLRIALKESPVSELETAKYQAEFGLEKSFLSMEELNNSNETYPDIRYPLVAFGGTAIWIGSIRLTQYDGLDGMTTTKRWGNLSPFTQSNVTFPQLGTHVDSYNLTFSGVACHINRLTGRADVKVNGSDWSVIENTLFDEKLEQQHEIPILSFASAEDAFDDGARGKAPGLGGHLLRAALNVKSEASRPSWDLETLADAFLWYEMESRHVFLDNEQPNKAMQYQVLSNIDEYTMTFIPWILLSGLIALGVACGLSAGLSLDSWNVHSLRSGRTLDSIRLTADVGMALDKQVFEECSTWHGTRLNKCADEARFQYVADMRLNSETDTYSVGICLRQISRPHD</sequence>
<keyword evidence="2" id="KW-0472">Membrane</keyword>
<organism evidence="3 4">
    <name type="scientific">Fusarium acuminatum</name>
    <dbReference type="NCBI Taxonomy" id="5515"/>
    <lineage>
        <taxon>Eukaryota</taxon>
        <taxon>Fungi</taxon>
        <taxon>Dikarya</taxon>
        <taxon>Ascomycota</taxon>
        <taxon>Pezizomycotina</taxon>
        <taxon>Sordariomycetes</taxon>
        <taxon>Hypocreomycetidae</taxon>
        <taxon>Hypocreales</taxon>
        <taxon>Nectriaceae</taxon>
        <taxon>Fusarium</taxon>
        <taxon>Fusarium tricinctum species complex</taxon>
    </lineage>
</organism>
<feature type="transmembrane region" description="Helical" evidence="2">
    <location>
        <begin position="206"/>
        <end position="229"/>
    </location>
</feature>
<evidence type="ECO:0000313" key="4">
    <source>
        <dbReference type="Proteomes" id="UP001489902"/>
    </source>
</evidence>
<protein>
    <submittedName>
        <fullName evidence="3">Uncharacterized protein</fullName>
    </submittedName>
</protein>
<feature type="region of interest" description="Disordered" evidence="1">
    <location>
        <begin position="21"/>
        <end position="54"/>
    </location>
</feature>
<accession>A0ABZ2WJX0</accession>
<reference evidence="3 4" key="1">
    <citation type="submission" date="2024-04" db="EMBL/GenBank/DDBJ databases">
        <title>Complete genome sequence of Fusarium acuminatum.</title>
        <authorList>
            <person name="Lan B."/>
        </authorList>
    </citation>
    <scope>NUCLEOTIDE SEQUENCE [LARGE SCALE GENOMIC DNA]</scope>
    <source>
        <strain evidence="3">1A</strain>
    </source>
</reference>
<gene>
    <name evidence="3" type="ORF">QYS62_001852</name>
</gene>
<evidence type="ECO:0000256" key="1">
    <source>
        <dbReference type="SAM" id="MobiDB-lite"/>
    </source>
</evidence>
<dbReference type="Proteomes" id="UP001489902">
    <property type="component" value="Chromosome 1"/>
</dbReference>
<keyword evidence="2" id="KW-1133">Transmembrane helix</keyword>
<evidence type="ECO:0000256" key="2">
    <source>
        <dbReference type="SAM" id="Phobius"/>
    </source>
</evidence>
<dbReference type="EMBL" id="CP151260">
    <property type="protein sequence ID" value="WZH40914.1"/>
    <property type="molecule type" value="Genomic_DNA"/>
</dbReference>
<feature type="transmembrane region" description="Helical" evidence="2">
    <location>
        <begin position="571"/>
        <end position="595"/>
    </location>
</feature>
<feature type="transmembrane region" description="Helical" evidence="2">
    <location>
        <begin position="84"/>
        <end position="109"/>
    </location>
</feature>
<keyword evidence="4" id="KW-1185">Reference proteome</keyword>
<proteinExistence type="predicted"/>
<evidence type="ECO:0000313" key="3">
    <source>
        <dbReference type="EMBL" id="WZH40914.1"/>
    </source>
</evidence>